<dbReference type="SUPFAM" id="SSF50156">
    <property type="entry name" value="PDZ domain-like"/>
    <property type="match status" value="1"/>
</dbReference>
<name>A0ABR5TNA4_9BACL</name>
<dbReference type="InterPro" id="IPR001940">
    <property type="entry name" value="Peptidase_S1C"/>
</dbReference>
<feature type="domain" description="PDZ" evidence="6">
    <location>
        <begin position="321"/>
        <end position="399"/>
    </location>
</feature>
<keyword evidence="2" id="KW-0645">Protease</keyword>
<dbReference type="Gene3D" id="2.30.42.10">
    <property type="match status" value="1"/>
</dbReference>
<dbReference type="InterPro" id="IPR043504">
    <property type="entry name" value="Peptidase_S1_PA_chymotrypsin"/>
</dbReference>
<dbReference type="PROSITE" id="PS50106">
    <property type="entry name" value="PDZ"/>
    <property type="match status" value="1"/>
</dbReference>
<dbReference type="RefSeq" id="WP_066128573.1">
    <property type="nucleotide sequence ID" value="NZ_KQ959856.1"/>
</dbReference>
<keyword evidence="8" id="KW-1185">Reference proteome</keyword>
<dbReference type="Gene3D" id="2.40.10.10">
    <property type="entry name" value="Trypsin-like serine proteases"/>
    <property type="match status" value="2"/>
</dbReference>
<accession>A0ABR5TNA4</accession>
<organism evidence="7 8">
    <name type="scientific">Gemelliphila asaccharolytica</name>
    <dbReference type="NCBI Taxonomy" id="502393"/>
    <lineage>
        <taxon>Bacteria</taxon>
        <taxon>Bacillati</taxon>
        <taxon>Bacillota</taxon>
        <taxon>Bacilli</taxon>
        <taxon>Bacillales</taxon>
        <taxon>Gemellaceae</taxon>
        <taxon>Gemelliphila</taxon>
    </lineage>
</organism>
<keyword evidence="5" id="KW-0472">Membrane</keyword>
<evidence type="ECO:0000313" key="7">
    <source>
        <dbReference type="EMBL" id="KXB58883.1"/>
    </source>
</evidence>
<dbReference type="InterPro" id="IPR009003">
    <property type="entry name" value="Peptidase_S1_PA"/>
</dbReference>
<keyword evidence="5" id="KW-0812">Transmembrane</keyword>
<dbReference type="Pfam" id="PF13180">
    <property type="entry name" value="PDZ_2"/>
    <property type="match status" value="1"/>
</dbReference>
<comment type="similarity">
    <text evidence="1">Belongs to the peptidase S1C family.</text>
</comment>
<dbReference type="InterPro" id="IPR051201">
    <property type="entry name" value="Chloro_Bact_Ser_Proteases"/>
</dbReference>
<sequence length="438" mass="47818">MENDKYSNEDNKDVNEEISYLKETIDKDTKEKEEKLGSLEDEKEKKCINKNPFFSKNFILAILVIVLLAFNIFYISNSYMNKNINTTKVAKIAQEETNEQTTIQAISKAKDAVVSVVSYSSKNGNDDLESILRGKQQKGELKVTSSGSGVIYKKEGNTAYVVTNLHVINGAEKVDIILSDGTSVKAEIVGSDLWTDLAVLKINSEKVTTVMDFSNSDEVAVGQSAYAIGSPLGVSFSNSVTKGIVSAKERQIPMDIDKNGTYDWYQTVIQTDAAINPGNSGGALINSSGELIGINELKISNASKGVSAEGIGFVIPANEVKIIVEQLEKSGKVIRPALGVQIMSVASLNSDFVQSKLKYDINNKGVVITSIEPNSASSEAGLKEYDIITKINDKKINNVAELRKYLFEKTKIGETINITYFRDGKENTVSLTLKTLGQ</sequence>
<proteinExistence type="inferred from homology"/>
<evidence type="ECO:0000256" key="4">
    <source>
        <dbReference type="ARBA" id="ARBA00022825"/>
    </source>
</evidence>
<keyword evidence="5" id="KW-1133">Transmembrane helix</keyword>
<protein>
    <submittedName>
        <fullName evidence="7">Serine protease do-like protein</fullName>
    </submittedName>
</protein>
<dbReference type="PRINTS" id="PR00834">
    <property type="entry name" value="PROTEASES2C"/>
</dbReference>
<keyword evidence="3" id="KW-0378">Hydrolase</keyword>
<evidence type="ECO:0000313" key="8">
    <source>
        <dbReference type="Proteomes" id="UP000070467"/>
    </source>
</evidence>
<reference evidence="7 8" key="1">
    <citation type="submission" date="2016-01" db="EMBL/GenBank/DDBJ databases">
        <authorList>
            <person name="Mitreva M."/>
            <person name="Pepin K.H."/>
            <person name="Mihindukulasuriya K.A."/>
            <person name="Fulton R."/>
            <person name="Fronick C."/>
            <person name="O'Laughlin M."/>
            <person name="Miner T."/>
            <person name="Herter B."/>
            <person name="Rosa B.A."/>
            <person name="Cordes M."/>
            <person name="Tomlinson C."/>
            <person name="Wollam A."/>
            <person name="Palsikar V.B."/>
            <person name="Mardis E.R."/>
            <person name="Wilson R.K."/>
        </authorList>
    </citation>
    <scope>NUCLEOTIDE SEQUENCE [LARGE SCALE GENOMIC DNA]</scope>
    <source>
        <strain evidence="7 8">KA00071</strain>
    </source>
</reference>
<evidence type="ECO:0000259" key="6">
    <source>
        <dbReference type="PROSITE" id="PS50106"/>
    </source>
</evidence>
<gene>
    <name evidence="7" type="ORF">HMPREF1871_00126</name>
</gene>
<dbReference type="Proteomes" id="UP000070467">
    <property type="component" value="Unassembled WGS sequence"/>
</dbReference>
<keyword evidence="4" id="KW-0720">Serine protease</keyword>
<dbReference type="PANTHER" id="PTHR43343:SF3">
    <property type="entry name" value="PROTEASE DO-LIKE 8, CHLOROPLASTIC"/>
    <property type="match status" value="1"/>
</dbReference>
<comment type="caution">
    <text evidence="7">The sequence shown here is derived from an EMBL/GenBank/DDBJ whole genome shotgun (WGS) entry which is preliminary data.</text>
</comment>
<evidence type="ECO:0000256" key="2">
    <source>
        <dbReference type="ARBA" id="ARBA00022670"/>
    </source>
</evidence>
<evidence type="ECO:0000256" key="1">
    <source>
        <dbReference type="ARBA" id="ARBA00010541"/>
    </source>
</evidence>
<dbReference type="SUPFAM" id="SSF50494">
    <property type="entry name" value="Trypsin-like serine proteases"/>
    <property type="match status" value="1"/>
</dbReference>
<dbReference type="Pfam" id="PF13365">
    <property type="entry name" value="Trypsin_2"/>
    <property type="match status" value="1"/>
</dbReference>
<dbReference type="InterPro" id="IPR001478">
    <property type="entry name" value="PDZ"/>
</dbReference>
<feature type="transmembrane region" description="Helical" evidence="5">
    <location>
        <begin position="58"/>
        <end position="76"/>
    </location>
</feature>
<dbReference type="SMART" id="SM00228">
    <property type="entry name" value="PDZ"/>
    <property type="match status" value="1"/>
</dbReference>
<dbReference type="PANTHER" id="PTHR43343">
    <property type="entry name" value="PEPTIDASE S12"/>
    <property type="match status" value="1"/>
</dbReference>
<evidence type="ECO:0000256" key="3">
    <source>
        <dbReference type="ARBA" id="ARBA00022801"/>
    </source>
</evidence>
<evidence type="ECO:0000256" key="5">
    <source>
        <dbReference type="SAM" id="Phobius"/>
    </source>
</evidence>
<dbReference type="EMBL" id="LSDB01000003">
    <property type="protein sequence ID" value="KXB58883.1"/>
    <property type="molecule type" value="Genomic_DNA"/>
</dbReference>
<dbReference type="InterPro" id="IPR036034">
    <property type="entry name" value="PDZ_sf"/>
</dbReference>